<dbReference type="EMBL" id="LSSN01003531">
    <property type="protein sequence ID" value="OMJ13340.1"/>
    <property type="molecule type" value="Genomic_DNA"/>
</dbReference>
<name>A0A1R1XFE3_9FUNG</name>
<keyword evidence="2" id="KW-1185">Reference proteome</keyword>
<organism evidence="1 2">
    <name type="scientific">Smittium culicis</name>
    <dbReference type="NCBI Taxonomy" id="133412"/>
    <lineage>
        <taxon>Eukaryota</taxon>
        <taxon>Fungi</taxon>
        <taxon>Fungi incertae sedis</taxon>
        <taxon>Zoopagomycota</taxon>
        <taxon>Kickxellomycotina</taxon>
        <taxon>Harpellomycetes</taxon>
        <taxon>Harpellales</taxon>
        <taxon>Legeriomycetaceae</taxon>
        <taxon>Smittium</taxon>
    </lineage>
</organism>
<evidence type="ECO:0000313" key="2">
    <source>
        <dbReference type="Proteomes" id="UP000187283"/>
    </source>
</evidence>
<evidence type="ECO:0000313" key="1">
    <source>
        <dbReference type="EMBL" id="OMJ13340.1"/>
    </source>
</evidence>
<proteinExistence type="predicted"/>
<dbReference type="Proteomes" id="UP000187283">
    <property type="component" value="Unassembled WGS sequence"/>
</dbReference>
<accession>A0A1R1XFE3</accession>
<gene>
    <name evidence="1" type="ORF">AYI70_g8558</name>
</gene>
<sequence length="1370" mass="155080">MMLLKKILYAITATQIIAVKQEQSINELSSLNEHEKLIVETCTFNLPNYSVIESDVLGEIFFQKAYDSLKIPCRGYHFDIQFDTDQTNNVYAFLTDEYGPFVHHGIELEINNYDGQLHIYIGGVIVPTDDMLIPQSDSYTYNIVSAMDGLSIYLDTVLITSITHDEAMYKNFFNNGTKNIYFGGSKSGQIISNIKIKCLNYDNACSLNRKEGSQRKQASIEPSNIAEKNSKITTQEKYSLEEINTTETDFGPGLYDYNFSDNELFRENKIYKTNKDIINNEFTIYETDSENFSHKEAGLEEYSQFETGVWDDDLDATDAIEDIIDDLDNLNSFIIGIIQDKEVDEEKIYHGTRSFQHTFENSNAFKTITEEFISIKKSYSKFNLLESEKEEIIPLKSSDDKISEIIDIIEGNKSVDISSKISTNNKYSVEDILEDFDFSNSEFQSDSFDAAEYEYNTKHFSVHNISVDIEYGKNKKNKKNKTSFTDKISSIEDKLEGKYLEEIAKNRVTTEDNYTKIALNPFSIINTEPIHESSYKSITLEEINPSEQSYEGSLESRGIKEEIENEEMPYNSTIKQDEFLIASGDDTRTEKKSDKVSLVGIKSFENDFTEDMLSEYLNSKETIIDVTTALKFYSESDMNENDNSVINPHFITQNKIIIKNSAILNPINLDGDIDFTAYFDITSEETITEEPEIEVFSNLKVSTGENKIEEIITTNVYIIEASAQEITSEKNTVEEATAEEINIEEIVTEELGIIEDHNKESNVRVDTNNLIKTGEILSEEIATEDNTTEEIATEEIATKNNTTEEVTAQEVKDNGFKIKETKTEEVKTQKISTEEVTEEKIRAKKVTVGLITAMKIATVEYATEEIATEAVRAEEITADGIKTEKIATEEISTELIKTELISTELISTELISTELISTEEISTEEISAGVISAGLILTEEISTEEIAAEETATEKFATEEVATEGITTGEITIEEIKIEEIATEDTAGKFNESIITYREPIMKLKSDYLFNTDSVEADFIFSEEIASVLEINAESVSKEIPTEEGNTEKNRSSRVLGRENFTYETSFKTVTSEEIYSLEFTYADNILGESRFDRTDSIRKTLFSVNLAEKLGEETSTKHVNNAEIRIEGIANEEYSSIDSVTNAINFDDTAIYVTSIEIDSKLDYGRLDIIDLDSSLKNSNAYKFNFVESTLQNDAPAASSLEIGYQDKDSKISADRICADLNTTFGPLNLNSTIIPKNYRNFIEIPCCGLNFQIEFTTFSQSDLYMAFLDKDGLLSENLFIESQFGVQTNRNAIRKGRSYYIPKRNLTKRHNTYIESIAKYQHIDGTLYIYKDGKFSVSSSVNGISIKKVYFSTLQHLAYIFNGKITCL</sequence>
<dbReference type="STRING" id="133412.A0A1R1XFE3"/>
<dbReference type="OrthoDB" id="10475553at2759"/>
<comment type="caution">
    <text evidence="1">The sequence shown here is derived from an EMBL/GenBank/DDBJ whole genome shotgun (WGS) entry which is preliminary data.</text>
</comment>
<protein>
    <submittedName>
        <fullName evidence="1">Uncharacterized protein</fullName>
    </submittedName>
</protein>
<reference evidence="1 2" key="1">
    <citation type="submission" date="2017-01" db="EMBL/GenBank/DDBJ databases">
        <authorList>
            <person name="Mah S.A."/>
            <person name="Swanson W.J."/>
            <person name="Moy G.W."/>
            <person name="Vacquier V.D."/>
        </authorList>
    </citation>
    <scope>NUCLEOTIDE SEQUENCE [LARGE SCALE GENOMIC DNA]</scope>
    <source>
        <strain evidence="1 2">GSMNP</strain>
    </source>
</reference>